<comment type="caution">
    <text evidence="2">The sequence shown here is derived from an EMBL/GenBank/DDBJ whole genome shotgun (WGS) entry which is preliminary data.</text>
</comment>
<feature type="transmembrane region" description="Helical" evidence="1">
    <location>
        <begin position="358"/>
        <end position="378"/>
    </location>
</feature>
<dbReference type="PRINTS" id="PR00702">
    <property type="entry name" value="ACRIFLAVINRP"/>
</dbReference>
<feature type="transmembrane region" description="Helical" evidence="1">
    <location>
        <begin position="331"/>
        <end position="351"/>
    </location>
</feature>
<feature type="transmembrane region" description="Helical" evidence="1">
    <location>
        <begin position="529"/>
        <end position="551"/>
    </location>
</feature>
<evidence type="ECO:0000313" key="3">
    <source>
        <dbReference type="Proteomes" id="UP000190890"/>
    </source>
</evidence>
<feature type="transmembrane region" description="Helical" evidence="1">
    <location>
        <begin position="429"/>
        <end position="449"/>
    </location>
</feature>
<dbReference type="AlphaFoldDB" id="A0A1S8TDX9"/>
<dbReference type="Gene3D" id="3.30.2090.10">
    <property type="entry name" value="Multidrug efflux transporter AcrB TolC docking domain, DN and DC subdomains"/>
    <property type="match status" value="2"/>
</dbReference>
<reference evidence="2 3" key="1">
    <citation type="submission" date="2016-05" db="EMBL/GenBank/DDBJ databases">
        <title>Microbial solvent formation.</title>
        <authorList>
            <person name="Poehlein A."/>
            <person name="Montoya Solano J.D."/>
            <person name="Flitsch S."/>
            <person name="Krabben P."/>
            <person name="Duerre P."/>
            <person name="Daniel R."/>
        </authorList>
    </citation>
    <scope>NUCLEOTIDE SEQUENCE [LARGE SCALE GENOMIC DNA]</scope>
    <source>
        <strain evidence="2 3">DSM 2619</strain>
    </source>
</reference>
<feature type="transmembrane region" description="Helical" evidence="1">
    <location>
        <begin position="461"/>
        <end position="483"/>
    </location>
</feature>
<name>A0A1S8TDX9_9CLOT</name>
<dbReference type="Gene3D" id="1.20.1640.10">
    <property type="entry name" value="Multidrug efflux transporter AcrB transmembrane domain"/>
    <property type="match status" value="2"/>
</dbReference>
<dbReference type="Gene3D" id="3.30.70.1440">
    <property type="entry name" value="Multidrug efflux transporter AcrB pore domain"/>
    <property type="match status" value="1"/>
</dbReference>
<dbReference type="RefSeq" id="WP_077848235.1">
    <property type="nucleotide sequence ID" value="NZ_LZZM01000183.1"/>
</dbReference>
<dbReference type="OrthoDB" id="9757876at2"/>
<dbReference type="GO" id="GO:0005886">
    <property type="term" value="C:plasma membrane"/>
    <property type="evidence" value="ECO:0007669"/>
    <property type="project" value="TreeGrafter"/>
</dbReference>
<dbReference type="Pfam" id="PF00873">
    <property type="entry name" value="ACR_tran"/>
    <property type="match status" value="1"/>
</dbReference>
<dbReference type="SUPFAM" id="SSF82693">
    <property type="entry name" value="Multidrug efflux transporter AcrB pore domain, PN1, PN2, PC1 and PC2 subdomains"/>
    <property type="match status" value="2"/>
</dbReference>
<dbReference type="GO" id="GO:0042910">
    <property type="term" value="F:xenobiotic transmembrane transporter activity"/>
    <property type="evidence" value="ECO:0007669"/>
    <property type="project" value="TreeGrafter"/>
</dbReference>
<dbReference type="Gene3D" id="3.30.70.1320">
    <property type="entry name" value="Multidrug efflux transporter AcrB pore domain like"/>
    <property type="match status" value="1"/>
</dbReference>
<dbReference type="SUPFAM" id="SSF82866">
    <property type="entry name" value="Multidrug efflux transporter AcrB transmembrane domain"/>
    <property type="match status" value="2"/>
</dbReference>
<dbReference type="PANTHER" id="PTHR32063:SF0">
    <property type="entry name" value="SWARMING MOTILITY PROTEIN SWRC"/>
    <property type="match status" value="1"/>
</dbReference>
<protein>
    <submittedName>
        <fullName evidence="2">Multidrug resistance protein MdtB</fullName>
    </submittedName>
</protein>
<dbReference type="InterPro" id="IPR027463">
    <property type="entry name" value="AcrB_DN_DC_subdom"/>
</dbReference>
<feature type="transmembrane region" description="Helical" evidence="1">
    <location>
        <begin position="12"/>
        <end position="29"/>
    </location>
</feature>
<keyword evidence="3" id="KW-1185">Reference proteome</keyword>
<feature type="transmembrane region" description="Helical" evidence="1">
    <location>
        <begin position="390"/>
        <end position="409"/>
    </location>
</feature>
<dbReference type="STRING" id="29367.CLPUN_31680"/>
<keyword evidence="1" id="KW-0472">Membrane</keyword>
<dbReference type="PANTHER" id="PTHR32063">
    <property type="match status" value="1"/>
</dbReference>
<accession>A0A1S8TDX9</accession>
<dbReference type="InterPro" id="IPR001036">
    <property type="entry name" value="Acrflvin-R"/>
</dbReference>
<organism evidence="2 3">
    <name type="scientific">Clostridium puniceum</name>
    <dbReference type="NCBI Taxonomy" id="29367"/>
    <lineage>
        <taxon>Bacteria</taxon>
        <taxon>Bacillati</taxon>
        <taxon>Bacillota</taxon>
        <taxon>Clostridia</taxon>
        <taxon>Eubacteriales</taxon>
        <taxon>Clostridiaceae</taxon>
        <taxon>Clostridium</taxon>
    </lineage>
</organism>
<keyword evidence="1" id="KW-1133">Transmembrane helix</keyword>
<feature type="transmembrane region" description="Helical" evidence="1">
    <location>
        <begin position="900"/>
        <end position="924"/>
    </location>
</feature>
<feature type="transmembrane region" description="Helical" evidence="1">
    <location>
        <begin position="844"/>
        <end position="862"/>
    </location>
</feature>
<evidence type="ECO:0000256" key="1">
    <source>
        <dbReference type="SAM" id="Phobius"/>
    </source>
</evidence>
<proteinExistence type="predicted"/>
<dbReference type="Proteomes" id="UP000190890">
    <property type="component" value="Unassembled WGS sequence"/>
</dbReference>
<dbReference type="EMBL" id="LZZM01000183">
    <property type="protein sequence ID" value="OOM75605.1"/>
    <property type="molecule type" value="Genomic_DNA"/>
</dbReference>
<evidence type="ECO:0000313" key="2">
    <source>
        <dbReference type="EMBL" id="OOM75605.1"/>
    </source>
</evidence>
<feature type="transmembrane region" description="Helical" evidence="1">
    <location>
        <begin position="977"/>
        <end position="1003"/>
    </location>
</feature>
<gene>
    <name evidence="2" type="primary">mdtB</name>
    <name evidence="2" type="ORF">CLPUN_31680</name>
</gene>
<keyword evidence="1" id="KW-0812">Transmembrane</keyword>
<feature type="transmembrane region" description="Helical" evidence="1">
    <location>
        <begin position="874"/>
        <end position="894"/>
    </location>
</feature>
<dbReference type="SUPFAM" id="SSF82714">
    <property type="entry name" value="Multidrug efflux transporter AcrB TolC docking domain, DN and DC subdomains"/>
    <property type="match status" value="2"/>
</dbReference>
<dbReference type="Gene3D" id="3.30.70.1430">
    <property type="entry name" value="Multidrug efflux transporter AcrB pore domain"/>
    <property type="match status" value="2"/>
</dbReference>
<feature type="transmembrane region" description="Helical" evidence="1">
    <location>
        <begin position="945"/>
        <end position="965"/>
    </location>
</feature>
<sequence length="1029" mass="111428">MNIANISIKRPVFITVIMIALTILGYTNYQKLVLNDMPDADMPYVSVVVTQQGATPQELETKVTKKVEDAVQKISGVDTITSTVTEGVSQTTIGFELSKDSDVAAQEVRDKVSSIRGELPTDANDPVISKFDMSASSIVSIAVYGLDDNQELSDIVDETIKPKLYTVSGIGSVDVSGQDTREIHIKLDNNKLLQYGLTSSQVVNSIRIDNIDQSSGKVTDADNEISITTNSKIQKIEDFKNILITKKNGTEIRLKDIAKVEDTVEDKTSLAFYQGKQSIGIDVVKQSGANTVEVAEGVKSKLNEIKASLPDGVHVDIVSDNSESIQATVEGVNHTIIEGCVLAVIIVFLFLHEWESTLISALSLPISIVTTFICMKMTNFSLNTMSLTGLSLAVGLLIDDAIVVIENIVTHLHMGKGPIEAAREATSEIGFAVIATTSAVIAVFLPIAMIEGMLGKYFIEFALTIVFSMVVSLFVSFTLVPMMSSKMLKEGKKESKTFVGKFFEWFNEKFDSLAEKYSHLLLKTLNYRLLVLIICAVMFIGSIGVGTNLGFSMLPSSDKGQVTVSADFDSGMTLDAASQKNKQLEEIIKSKYPEVEGMYSTVSKSKTSIKLELVDKKERKNSSREIAEKLRTDLSGIPGTEVTVSAASMGGGGGASKDITYNLVSEDREKLQVFAEKIKKEMAEDPNARDVSSNNKSGAPEAKIDVDRDKAADLGVNSSDVASTLYTLFNGSTVTKYDGGKDRYDVKVSLDEDQRKNLNDLNGIYVSGSNNTQIPLTQVTKKVIGTTSSELHRYGKQAQVEISCNVSGVSTGTFQNQYLEKIKSELPEGISLSLGGMNQMMQKSVASLMQAIVLAIIFLYLVMAAQFESFIDPVSILFALPLAIIGAMLGLFVFGSEISMTALLGIVMLMGLVSKNGILLIDAAKERIKEGIPRNEALKEAGLKRLRPIIMTTLAMIFGMLPSAVSTSLGAEITAPMAQVVIGGLITATILTLFVVPIAYTILDDLKNKFEKLAHKKSSKVNGELNSNL</sequence>